<organism evidence="2 3">
    <name type="scientific">Choiromyces venosus 120613-1</name>
    <dbReference type="NCBI Taxonomy" id="1336337"/>
    <lineage>
        <taxon>Eukaryota</taxon>
        <taxon>Fungi</taxon>
        <taxon>Dikarya</taxon>
        <taxon>Ascomycota</taxon>
        <taxon>Pezizomycotina</taxon>
        <taxon>Pezizomycetes</taxon>
        <taxon>Pezizales</taxon>
        <taxon>Tuberaceae</taxon>
        <taxon>Choiromyces</taxon>
    </lineage>
</organism>
<dbReference type="Proteomes" id="UP000276215">
    <property type="component" value="Unassembled WGS sequence"/>
</dbReference>
<sequence length="118" mass="13809">MKRKGKYTVYYDNIRIFDYPVTTLGFGTSFLSFGLDSNLSHKADITITPLSFAQHSPELTEQEEEGKEKSKTIQLPPAKKRTLQMHHECLNRANEEAHKKKRKRKEREKKKRKRASDS</sequence>
<name>A0A3N4JP70_9PEZI</name>
<evidence type="ECO:0000256" key="1">
    <source>
        <dbReference type="SAM" id="MobiDB-lite"/>
    </source>
</evidence>
<gene>
    <name evidence="2" type="ORF">L873DRAFT_1805735</name>
</gene>
<keyword evidence="3" id="KW-1185">Reference proteome</keyword>
<reference evidence="2 3" key="1">
    <citation type="journal article" date="2018" name="Nat. Ecol. Evol.">
        <title>Pezizomycetes genomes reveal the molecular basis of ectomycorrhizal truffle lifestyle.</title>
        <authorList>
            <person name="Murat C."/>
            <person name="Payen T."/>
            <person name="Noel B."/>
            <person name="Kuo A."/>
            <person name="Morin E."/>
            <person name="Chen J."/>
            <person name="Kohler A."/>
            <person name="Krizsan K."/>
            <person name="Balestrini R."/>
            <person name="Da Silva C."/>
            <person name="Montanini B."/>
            <person name="Hainaut M."/>
            <person name="Levati E."/>
            <person name="Barry K.W."/>
            <person name="Belfiori B."/>
            <person name="Cichocki N."/>
            <person name="Clum A."/>
            <person name="Dockter R.B."/>
            <person name="Fauchery L."/>
            <person name="Guy J."/>
            <person name="Iotti M."/>
            <person name="Le Tacon F."/>
            <person name="Lindquist E.A."/>
            <person name="Lipzen A."/>
            <person name="Malagnac F."/>
            <person name="Mello A."/>
            <person name="Molinier V."/>
            <person name="Miyauchi S."/>
            <person name="Poulain J."/>
            <person name="Riccioni C."/>
            <person name="Rubini A."/>
            <person name="Sitrit Y."/>
            <person name="Splivallo R."/>
            <person name="Traeger S."/>
            <person name="Wang M."/>
            <person name="Zifcakova L."/>
            <person name="Wipf D."/>
            <person name="Zambonelli A."/>
            <person name="Paolocci F."/>
            <person name="Nowrousian M."/>
            <person name="Ottonello S."/>
            <person name="Baldrian P."/>
            <person name="Spatafora J.W."/>
            <person name="Henrissat B."/>
            <person name="Nagy L.G."/>
            <person name="Aury J.M."/>
            <person name="Wincker P."/>
            <person name="Grigoriev I.V."/>
            <person name="Bonfante P."/>
            <person name="Martin F.M."/>
        </authorList>
    </citation>
    <scope>NUCLEOTIDE SEQUENCE [LARGE SCALE GENOMIC DNA]</scope>
    <source>
        <strain evidence="2 3">120613-1</strain>
    </source>
</reference>
<feature type="compositionally biased region" description="Basic and acidic residues" evidence="1">
    <location>
        <begin position="85"/>
        <end position="98"/>
    </location>
</feature>
<feature type="non-terminal residue" evidence="2">
    <location>
        <position position="118"/>
    </location>
</feature>
<evidence type="ECO:0000313" key="3">
    <source>
        <dbReference type="Proteomes" id="UP000276215"/>
    </source>
</evidence>
<feature type="compositionally biased region" description="Basic residues" evidence="1">
    <location>
        <begin position="99"/>
        <end position="118"/>
    </location>
</feature>
<dbReference type="EMBL" id="ML120383">
    <property type="protein sequence ID" value="RPA99966.1"/>
    <property type="molecule type" value="Genomic_DNA"/>
</dbReference>
<evidence type="ECO:0000313" key="2">
    <source>
        <dbReference type="EMBL" id="RPA99966.1"/>
    </source>
</evidence>
<feature type="region of interest" description="Disordered" evidence="1">
    <location>
        <begin position="52"/>
        <end position="118"/>
    </location>
</feature>
<protein>
    <submittedName>
        <fullName evidence="2">Uncharacterized protein</fullName>
    </submittedName>
</protein>
<proteinExistence type="predicted"/>
<accession>A0A3N4JP70</accession>
<dbReference type="AlphaFoldDB" id="A0A3N4JP70"/>